<dbReference type="GO" id="GO:0016614">
    <property type="term" value="F:oxidoreductase activity, acting on CH-OH group of donors"/>
    <property type="evidence" value="ECO:0007669"/>
    <property type="project" value="UniProtKB-ARBA"/>
</dbReference>
<dbReference type="RefSeq" id="WP_108025360.1">
    <property type="nucleotide sequence ID" value="NZ_QBKR01000022.1"/>
</dbReference>
<dbReference type="InterPro" id="IPR057326">
    <property type="entry name" value="KR_dom"/>
</dbReference>
<dbReference type="EMBL" id="QBKR01000022">
    <property type="protein sequence ID" value="PTX55095.1"/>
    <property type="molecule type" value="Genomic_DNA"/>
</dbReference>
<feature type="domain" description="Ketoreductase" evidence="3">
    <location>
        <begin position="8"/>
        <end position="193"/>
    </location>
</feature>
<gene>
    <name evidence="4" type="ORF">C8P63_12255</name>
</gene>
<keyword evidence="2" id="KW-0560">Oxidoreductase</keyword>
<name>A0A2T6BGA2_9BACL</name>
<evidence type="ECO:0000259" key="3">
    <source>
        <dbReference type="SMART" id="SM00822"/>
    </source>
</evidence>
<accession>A0A2T6BGA2</accession>
<keyword evidence="5" id="KW-1185">Reference proteome</keyword>
<dbReference type="PANTHER" id="PTHR48107">
    <property type="entry name" value="NADPH-DEPENDENT ALDEHYDE REDUCTASE-LIKE PROTEIN, CHLOROPLASTIC-RELATED"/>
    <property type="match status" value="1"/>
</dbReference>
<dbReference type="PANTHER" id="PTHR48107:SF7">
    <property type="entry name" value="RE15974P"/>
    <property type="match status" value="1"/>
</dbReference>
<dbReference type="InterPro" id="IPR002347">
    <property type="entry name" value="SDR_fam"/>
</dbReference>
<dbReference type="InterPro" id="IPR036291">
    <property type="entry name" value="NAD(P)-bd_dom_sf"/>
</dbReference>
<dbReference type="Pfam" id="PF13561">
    <property type="entry name" value="adh_short_C2"/>
    <property type="match status" value="1"/>
</dbReference>
<evidence type="ECO:0000256" key="2">
    <source>
        <dbReference type="ARBA" id="ARBA00023002"/>
    </source>
</evidence>
<dbReference type="PRINTS" id="PR00081">
    <property type="entry name" value="GDHRDH"/>
</dbReference>
<comment type="caution">
    <text evidence="4">The sequence shown here is derived from an EMBL/GenBank/DDBJ whole genome shotgun (WGS) entry which is preliminary data.</text>
</comment>
<dbReference type="PROSITE" id="PS00061">
    <property type="entry name" value="ADH_SHORT"/>
    <property type="match status" value="1"/>
</dbReference>
<comment type="similarity">
    <text evidence="1">Belongs to the short-chain dehydrogenases/reductases (SDR) family.</text>
</comment>
<evidence type="ECO:0000256" key="1">
    <source>
        <dbReference type="ARBA" id="ARBA00006484"/>
    </source>
</evidence>
<dbReference type="SUPFAM" id="SSF51735">
    <property type="entry name" value="NAD(P)-binding Rossmann-fold domains"/>
    <property type="match status" value="1"/>
</dbReference>
<reference evidence="4 5" key="1">
    <citation type="submission" date="2018-04" db="EMBL/GenBank/DDBJ databases">
        <title>Genomic Encyclopedia of Archaeal and Bacterial Type Strains, Phase II (KMG-II): from individual species to whole genera.</title>
        <authorList>
            <person name="Goeker M."/>
        </authorList>
    </citation>
    <scope>NUCLEOTIDE SEQUENCE [LARGE SCALE GENOMIC DNA]</scope>
    <source>
        <strain evidence="4 5">DSM 45787</strain>
    </source>
</reference>
<dbReference type="CDD" id="cd05233">
    <property type="entry name" value="SDR_c"/>
    <property type="match status" value="1"/>
</dbReference>
<proteinExistence type="inferred from homology"/>
<dbReference type="AlphaFoldDB" id="A0A2T6BGA2"/>
<protein>
    <submittedName>
        <fullName evidence="4">3-oxoacyl-[acyl-carrier protein] reductase</fullName>
    </submittedName>
</protein>
<dbReference type="InterPro" id="IPR020904">
    <property type="entry name" value="Sc_DH/Rdtase_CS"/>
</dbReference>
<dbReference type="OrthoDB" id="9803333at2"/>
<sequence>MESKQNRDSALVTGAGRLKGIGAAICRALAEGGADIWFTCRPGPEEEEAEKLKRELREKGIRARFSPLDLSDPSAPMKLLDEVESTWHLPRVLVNNAAHSVRDVSFDTLDAEVLDVHYAVNLRAPLLLSAAFVKRCEAGRGGRIISMTSGQSLGPMPGELAYAATKGGMDAFTRTLAAEAAPKGITVNAVNPGPTDTGWMTDEIRKELLPRFPMGRPGEPVDAARLIAFLASREAQWITGQILHSEGGFLR</sequence>
<evidence type="ECO:0000313" key="5">
    <source>
        <dbReference type="Proteomes" id="UP000244240"/>
    </source>
</evidence>
<dbReference type="Gene3D" id="3.40.50.720">
    <property type="entry name" value="NAD(P)-binding Rossmann-like Domain"/>
    <property type="match status" value="1"/>
</dbReference>
<dbReference type="PRINTS" id="PR00080">
    <property type="entry name" value="SDRFAMILY"/>
</dbReference>
<dbReference type="NCBIfam" id="NF009389">
    <property type="entry name" value="PRK12748.1"/>
    <property type="match status" value="1"/>
</dbReference>
<evidence type="ECO:0000313" key="4">
    <source>
        <dbReference type="EMBL" id="PTX55095.1"/>
    </source>
</evidence>
<organism evidence="4 5">
    <name type="scientific">Melghirimyces profundicolus</name>
    <dbReference type="NCBI Taxonomy" id="1242148"/>
    <lineage>
        <taxon>Bacteria</taxon>
        <taxon>Bacillati</taxon>
        <taxon>Bacillota</taxon>
        <taxon>Bacilli</taxon>
        <taxon>Bacillales</taxon>
        <taxon>Thermoactinomycetaceae</taxon>
        <taxon>Melghirimyces</taxon>
    </lineage>
</organism>
<dbReference type="Proteomes" id="UP000244240">
    <property type="component" value="Unassembled WGS sequence"/>
</dbReference>
<dbReference type="SMART" id="SM00822">
    <property type="entry name" value="PKS_KR"/>
    <property type="match status" value="1"/>
</dbReference>